<comment type="caution">
    <text evidence="1">The sequence shown here is derived from an EMBL/GenBank/DDBJ whole genome shotgun (WGS) entry which is preliminary data.</text>
</comment>
<accession>A0ABS4NK30</accession>
<evidence type="ECO:0000313" key="2">
    <source>
        <dbReference type="Proteomes" id="UP000773462"/>
    </source>
</evidence>
<dbReference type="EMBL" id="JAGGLV010000001">
    <property type="protein sequence ID" value="MBP2110401.1"/>
    <property type="molecule type" value="Genomic_DNA"/>
</dbReference>
<reference evidence="1 2" key="1">
    <citation type="submission" date="2021-03" db="EMBL/GenBank/DDBJ databases">
        <title>Genomic Encyclopedia of Type Strains, Phase IV (KMG-IV): sequencing the most valuable type-strain genomes for metagenomic binning, comparative biology and taxonomic classification.</title>
        <authorList>
            <person name="Goeker M."/>
        </authorList>
    </citation>
    <scope>NUCLEOTIDE SEQUENCE [LARGE SCALE GENOMIC DNA]</scope>
    <source>
        <strain evidence="1 2">DSM 101953</strain>
    </source>
</reference>
<organism evidence="1 2">
    <name type="scientific">Paenibacillus silagei</name>
    <dbReference type="NCBI Taxonomy" id="1670801"/>
    <lineage>
        <taxon>Bacteria</taxon>
        <taxon>Bacillati</taxon>
        <taxon>Bacillota</taxon>
        <taxon>Bacilli</taxon>
        <taxon>Bacillales</taxon>
        <taxon>Paenibacillaceae</taxon>
        <taxon>Paenibacillus</taxon>
    </lineage>
</organism>
<name>A0ABS4NK30_9BACL</name>
<evidence type="ECO:0000313" key="1">
    <source>
        <dbReference type="EMBL" id="MBP2110401.1"/>
    </source>
</evidence>
<sequence length="91" mass="10479">MKLNEQGVLIIEEDDIHDMYFFLVHDGLTFKDSFEIGLERHKIELYPGSVSAIVPPQAMPEDYGYPEEDLPRIVEGIYSAVREYDPGFGVW</sequence>
<protein>
    <submittedName>
        <fullName evidence="1">Uncharacterized protein</fullName>
    </submittedName>
</protein>
<gene>
    <name evidence="1" type="ORF">J2Z70_000540</name>
</gene>
<proteinExistence type="predicted"/>
<dbReference type="Proteomes" id="UP000773462">
    <property type="component" value="Unassembled WGS sequence"/>
</dbReference>
<dbReference type="RefSeq" id="WP_209868982.1">
    <property type="nucleotide sequence ID" value="NZ_JAGGLV010000001.1"/>
</dbReference>
<keyword evidence="2" id="KW-1185">Reference proteome</keyword>